<keyword evidence="2" id="KW-0813">Transport</keyword>
<evidence type="ECO:0000313" key="9">
    <source>
        <dbReference type="EMBL" id="HIZ37352.1"/>
    </source>
</evidence>
<dbReference type="InterPro" id="IPR020846">
    <property type="entry name" value="MFS_dom"/>
</dbReference>
<feature type="transmembrane region" description="Helical" evidence="7">
    <location>
        <begin position="16"/>
        <end position="40"/>
    </location>
</feature>
<keyword evidence="5 7" id="KW-1133">Transmembrane helix</keyword>
<dbReference type="GO" id="GO:0022857">
    <property type="term" value="F:transmembrane transporter activity"/>
    <property type="evidence" value="ECO:0007669"/>
    <property type="project" value="InterPro"/>
</dbReference>
<feature type="transmembrane region" description="Helical" evidence="7">
    <location>
        <begin position="107"/>
        <end position="130"/>
    </location>
</feature>
<feature type="transmembrane region" description="Helical" evidence="7">
    <location>
        <begin position="308"/>
        <end position="329"/>
    </location>
</feature>
<keyword evidence="3" id="KW-1003">Cell membrane</keyword>
<dbReference type="SUPFAM" id="SSF103473">
    <property type="entry name" value="MFS general substrate transporter"/>
    <property type="match status" value="1"/>
</dbReference>
<accession>A0A9D2EHH8</accession>
<feature type="transmembrane region" description="Helical" evidence="7">
    <location>
        <begin position="360"/>
        <end position="380"/>
    </location>
</feature>
<feature type="transmembrane region" description="Helical" evidence="7">
    <location>
        <begin position="336"/>
        <end position="354"/>
    </location>
</feature>
<feature type="transmembrane region" description="Helical" evidence="7">
    <location>
        <begin position="171"/>
        <end position="192"/>
    </location>
</feature>
<dbReference type="Proteomes" id="UP000824037">
    <property type="component" value="Unassembled WGS sequence"/>
</dbReference>
<dbReference type="AlphaFoldDB" id="A0A9D2EHH8"/>
<protein>
    <submittedName>
        <fullName evidence="9">MFS transporter</fullName>
    </submittedName>
</protein>
<dbReference type="InterPro" id="IPR036259">
    <property type="entry name" value="MFS_trans_sf"/>
</dbReference>
<comment type="subcellular location">
    <subcellularLocation>
        <location evidence="1">Cell membrane</location>
        <topology evidence="1">Multi-pass membrane protein</topology>
    </subcellularLocation>
</comment>
<feature type="transmembrane region" description="Helical" evidence="7">
    <location>
        <begin position="478"/>
        <end position="497"/>
    </location>
</feature>
<dbReference type="GO" id="GO:0005886">
    <property type="term" value="C:plasma membrane"/>
    <property type="evidence" value="ECO:0007669"/>
    <property type="project" value="UniProtKB-SubCell"/>
</dbReference>
<keyword evidence="4 7" id="KW-0812">Transmembrane</keyword>
<evidence type="ECO:0000256" key="2">
    <source>
        <dbReference type="ARBA" id="ARBA00022448"/>
    </source>
</evidence>
<dbReference type="Pfam" id="PF07690">
    <property type="entry name" value="MFS_1"/>
    <property type="match status" value="1"/>
</dbReference>
<keyword evidence="6 7" id="KW-0472">Membrane</keyword>
<feature type="transmembrane region" description="Helical" evidence="7">
    <location>
        <begin position="271"/>
        <end position="296"/>
    </location>
</feature>
<evidence type="ECO:0000256" key="7">
    <source>
        <dbReference type="SAM" id="Phobius"/>
    </source>
</evidence>
<dbReference type="Gene3D" id="1.20.1720.10">
    <property type="entry name" value="Multidrug resistance protein D"/>
    <property type="match status" value="1"/>
</dbReference>
<name>A0A9D2EHH8_9MICO</name>
<dbReference type="PANTHER" id="PTHR42718:SF47">
    <property type="entry name" value="METHYL VIOLOGEN RESISTANCE PROTEIN SMVA"/>
    <property type="match status" value="1"/>
</dbReference>
<evidence type="ECO:0000256" key="5">
    <source>
        <dbReference type="ARBA" id="ARBA00022989"/>
    </source>
</evidence>
<evidence type="ECO:0000259" key="8">
    <source>
        <dbReference type="PROSITE" id="PS50850"/>
    </source>
</evidence>
<evidence type="ECO:0000313" key="10">
    <source>
        <dbReference type="Proteomes" id="UP000824037"/>
    </source>
</evidence>
<feature type="transmembrane region" description="Helical" evidence="7">
    <location>
        <begin position="234"/>
        <end position="250"/>
    </location>
</feature>
<evidence type="ECO:0000256" key="4">
    <source>
        <dbReference type="ARBA" id="ARBA00022692"/>
    </source>
</evidence>
<gene>
    <name evidence="9" type="ORF">H9815_16365</name>
</gene>
<dbReference type="PANTHER" id="PTHR42718">
    <property type="entry name" value="MAJOR FACILITATOR SUPERFAMILY MULTIDRUG TRANSPORTER MFSC"/>
    <property type="match status" value="1"/>
</dbReference>
<comment type="caution">
    <text evidence="9">The sequence shown here is derived from an EMBL/GenBank/DDBJ whole genome shotgun (WGS) entry which is preliminary data.</text>
</comment>
<dbReference type="Gene3D" id="1.20.1250.20">
    <property type="entry name" value="MFS general substrate transporter like domains"/>
    <property type="match status" value="1"/>
</dbReference>
<dbReference type="CDD" id="cd17321">
    <property type="entry name" value="MFS_MMR_MDR_like"/>
    <property type="match status" value="1"/>
</dbReference>
<dbReference type="InterPro" id="IPR011701">
    <property type="entry name" value="MFS"/>
</dbReference>
<proteinExistence type="predicted"/>
<reference evidence="9" key="2">
    <citation type="submission" date="2021-04" db="EMBL/GenBank/DDBJ databases">
        <authorList>
            <person name="Gilroy R."/>
        </authorList>
    </citation>
    <scope>NUCLEOTIDE SEQUENCE</scope>
    <source>
        <strain evidence="9">ChiGjej4B4-7305</strain>
    </source>
</reference>
<evidence type="ECO:0000256" key="1">
    <source>
        <dbReference type="ARBA" id="ARBA00004651"/>
    </source>
</evidence>
<feature type="transmembrane region" description="Helical" evidence="7">
    <location>
        <begin position="84"/>
        <end position="101"/>
    </location>
</feature>
<feature type="transmembrane region" description="Helical" evidence="7">
    <location>
        <begin position="142"/>
        <end position="165"/>
    </location>
</feature>
<feature type="domain" description="Major facilitator superfamily (MFS) profile" evidence="8">
    <location>
        <begin position="18"/>
        <end position="501"/>
    </location>
</feature>
<organism evidence="9 10">
    <name type="scientific">Candidatus Ruania gallistercoris</name>
    <dbReference type="NCBI Taxonomy" id="2838746"/>
    <lineage>
        <taxon>Bacteria</taxon>
        <taxon>Bacillati</taxon>
        <taxon>Actinomycetota</taxon>
        <taxon>Actinomycetes</taxon>
        <taxon>Micrococcales</taxon>
        <taxon>Ruaniaceae</taxon>
        <taxon>Ruania</taxon>
    </lineage>
</organism>
<dbReference type="EMBL" id="DXBY01000280">
    <property type="protein sequence ID" value="HIZ37352.1"/>
    <property type="molecule type" value="Genomic_DNA"/>
</dbReference>
<feature type="transmembrane region" description="Helical" evidence="7">
    <location>
        <begin position="52"/>
        <end position="72"/>
    </location>
</feature>
<dbReference type="PROSITE" id="PS50850">
    <property type="entry name" value="MFS"/>
    <property type="match status" value="1"/>
</dbReference>
<feature type="transmembrane region" description="Helical" evidence="7">
    <location>
        <begin position="204"/>
        <end position="222"/>
    </location>
</feature>
<evidence type="ECO:0000256" key="6">
    <source>
        <dbReference type="ARBA" id="ARBA00023136"/>
    </source>
</evidence>
<sequence>MTAVTTTPARAGRREWLGLAALMIPVLLVAIDSTVLSFALPSISVDLRPSGAQLMWIVDLYSLMLAGLLLAMGSLGDRFGRRRLLVIGAVGFGLASAYAATSDSAAHLILARGLQGVFGATLMPSTLSMIRNLFPHERDRRLAIATWAALFGGGASLGPVVGGWLLEHFAWGAVFLINVPLIVIFVPLALVLLRESRDPDPGPLDLVSMVLSLGVMGPAVFALKRGVTSGVDPLTLATAGLAVVCTLAFVRRQRVRSQPMLDLALFRNPMFTGAIGANMLSLMGLAGFLFFAAQLLQLDLGLGPLQSAMVLLPGTAVSMALGFVAVRLVVRVPVRILVPGSLLLTGSGYAIVALSGHPQVAVIMVAFVMMGIGIGIAETLTNDLILASAPPQKAGSASAISETAYEVGAVLGTAVLGSVLTATYQSRLELPATVAGADPAQFETLGATLDYAEQLDPGVGGQLAAAARSAFDAGVQHASATAIVVVLLAALLTWRAFRGHAS</sequence>
<evidence type="ECO:0000256" key="3">
    <source>
        <dbReference type="ARBA" id="ARBA00022475"/>
    </source>
</evidence>
<reference evidence="9" key="1">
    <citation type="journal article" date="2021" name="PeerJ">
        <title>Extensive microbial diversity within the chicken gut microbiome revealed by metagenomics and culture.</title>
        <authorList>
            <person name="Gilroy R."/>
            <person name="Ravi A."/>
            <person name="Getino M."/>
            <person name="Pursley I."/>
            <person name="Horton D.L."/>
            <person name="Alikhan N.F."/>
            <person name="Baker D."/>
            <person name="Gharbi K."/>
            <person name="Hall N."/>
            <person name="Watson M."/>
            <person name="Adriaenssens E.M."/>
            <person name="Foster-Nyarko E."/>
            <person name="Jarju S."/>
            <person name="Secka A."/>
            <person name="Antonio M."/>
            <person name="Oren A."/>
            <person name="Chaudhuri R.R."/>
            <person name="La Ragione R."/>
            <person name="Hildebrand F."/>
            <person name="Pallen M.J."/>
        </authorList>
    </citation>
    <scope>NUCLEOTIDE SEQUENCE</scope>
    <source>
        <strain evidence="9">ChiGjej4B4-7305</strain>
    </source>
</reference>